<keyword evidence="2" id="KW-0326">Glycosidase</keyword>
<dbReference type="InterPro" id="IPR011496">
    <property type="entry name" value="O-GlcNAcase_cat"/>
</dbReference>
<dbReference type="GO" id="GO:0015929">
    <property type="term" value="F:hexosaminidase activity"/>
    <property type="evidence" value="ECO:0007669"/>
    <property type="project" value="UniProtKB-ARBA"/>
</dbReference>
<organism evidence="10 11">
    <name type="scientific">Batillaria attramentaria</name>
    <dbReference type="NCBI Taxonomy" id="370345"/>
    <lineage>
        <taxon>Eukaryota</taxon>
        <taxon>Metazoa</taxon>
        <taxon>Spiralia</taxon>
        <taxon>Lophotrochozoa</taxon>
        <taxon>Mollusca</taxon>
        <taxon>Gastropoda</taxon>
        <taxon>Caenogastropoda</taxon>
        <taxon>Sorbeoconcha</taxon>
        <taxon>Cerithioidea</taxon>
        <taxon>Batillariidae</taxon>
        <taxon>Batillaria</taxon>
    </lineage>
</organism>
<keyword evidence="11" id="KW-1185">Reference proteome</keyword>
<evidence type="ECO:0000256" key="5">
    <source>
        <dbReference type="ARBA" id="ARBA00052136"/>
    </source>
</evidence>
<dbReference type="SUPFAM" id="SSF51445">
    <property type="entry name" value="(Trans)glycosidases"/>
    <property type="match status" value="1"/>
</dbReference>
<dbReference type="EC" id="3.2.1.169" evidence="6"/>
<feature type="compositionally biased region" description="Low complexity" evidence="8">
    <location>
        <begin position="416"/>
        <end position="435"/>
    </location>
</feature>
<comment type="catalytic activity">
    <reaction evidence="4">
        <text>3-O-(N-acetyl-beta-D-glucosaminyl)-L-seryl-[protein] + H2O = N-acetyl-D-glucosamine + L-seryl-[protein]</text>
        <dbReference type="Rhea" id="RHEA:48876"/>
        <dbReference type="Rhea" id="RHEA-COMP:9863"/>
        <dbReference type="Rhea" id="RHEA-COMP:12251"/>
        <dbReference type="ChEBI" id="CHEBI:15377"/>
        <dbReference type="ChEBI" id="CHEBI:29999"/>
        <dbReference type="ChEBI" id="CHEBI:90838"/>
        <dbReference type="ChEBI" id="CHEBI:506227"/>
        <dbReference type="EC" id="3.2.1.169"/>
    </reaction>
</comment>
<gene>
    <name evidence="10" type="ORF">BaRGS_00023838</name>
</gene>
<evidence type="ECO:0000256" key="1">
    <source>
        <dbReference type="ARBA" id="ARBA00022801"/>
    </source>
</evidence>
<feature type="region of interest" description="Disordered" evidence="8">
    <location>
        <begin position="415"/>
        <end position="442"/>
    </location>
</feature>
<dbReference type="Gene3D" id="3.20.20.80">
    <property type="entry name" value="Glycosidases"/>
    <property type="match status" value="1"/>
</dbReference>
<keyword evidence="1" id="KW-0378">Hydrolase</keyword>
<name>A0ABD0KCR0_9CAEN</name>
<dbReference type="EMBL" id="JACVVK020000202">
    <property type="protein sequence ID" value="KAK7484918.1"/>
    <property type="molecule type" value="Genomic_DNA"/>
</dbReference>
<evidence type="ECO:0000256" key="2">
    <source>
        <dbReference type="ARBA" id="ARBA00023295"/>
    </source>
</evidence>
<evidence type="ECO:0000313" key="11">
    <source>
        <dbReference type="Proteomes" id="UP001519460"/>
    </source>
</evidence>
<dbReference type="Proteomes" id="UP001519460">
    <property type="component" value="Unassembled WGS sequence"/>
</dbReference>
<dbReference type="PROSITE" id="PS52009">
    <property type="entry name" value="GH84"/>
    <property type="match status" value="1"/>
</dbReference>
<evidence type="ECO:0000256" key="4">
    <source>
        <dbReference type="ARBA" id="ARBA00050933"/>
    </source>
</evidence>
<dbReference type="Gene3D" id="3.40.630.30">
    <property type="match status" value="1"/>
</dbReference>
<evidence type="ECO:0000256" key="8">
    <source>
        <dbReference type="SAM" id="MobiDB-lite"/>
    </source>
</evidence>
<dbReference type="GO" id="GO:0102571">
    <property type="term" value="F:[protein]-3-O-(N-acetyl-D-glucosaminyl)-L-serine/L-threonine O-N-acetyl-alpha-D-glucosaminase activity"/>
    <property type="evidence" value="ECO:0007669"/>
    <property type="project" value="UniProtKB-EC"/>
</dbReference>
<dbReference type="AlphaFoldDB" id="A0ABD0KCR0"/>
<dbReference type="Pfam" id="PF07555">
    <property type="entry name" value="NAGidase"/>
    <property type="match status" value="1"/>
</dbReference>
<dbReference type="InterPro" id="IPR017853">
    <property type="entry name" value="GH"/>
</dbReference>
<protein>
    <recommendedName>
        <fullName evidence="6">protein O-GlcNAcase</fullName>
        <ecNumber evidence="6">3.2.1.169</ecNumber>
    </recommendedName>
    <alternativeName>
        <fullName evidence="3">Beta-N-acetylhexosaminidase</fullName>
    </alternativeName>
    <alternativeName>
        <fullName evidence="7">Beta-hexosaminidase</fullName>
    </alternativeName>
</protein>
<evidence type="ECO:0000256" key="6">
    <source>
        <dbReference type="ARBA" id="ARBA00066938"/>
    </source>
</evidence>
<dbReference type="PANTHER" id="PTHR13170:SF16">
    <property type="entry name" value="PROTEIN O-GLCNACASE"/>
    <property type="match status" value="1"/>
</dbReference>
<evidence type="ECO:0000256" key="7">
    <source>
        <dbReference type="ARBA" id="ARBA00076634"/>
    </source>
</evidence>
<proteinExistence type="predicted"/>
<comment type="caution">
    <text evidence="10">The sequence shown here is derived from an EMBL/GenBank/DDBJ whole genome shotgun (WGS) entry which is preliminary data.</text>
</comment>
<evidence type="ECO:0000313" key="10">
    <source>
        <dbReference type="EMBL" id="KAK7484918.1"/>
    </source>
</evidence>
<dbReference type="PANTHER" id="PTHR13170">
    <property type="entry name" value="O-GLCNACASE"/>
    <property type="match status" value="1"/>
</dbReference>
<evidence type="ECO:0000259" key="9">
    <source>
        <dbReference type="PROSITE" id="PS52009"/>
    </source>
</evidence>
<dbReference type="FunFam" id="3.20.20.80:FF:000009">
    <property type="entry name" value="O-GlcNAcase BT_4395"/>
    <property type="match status" value="1"/>
</dbReference>
<feature type="domain" description="GH84" evidence="9">
    <location>
        <begin position="5"/>
        <end position="280"/>
    </location>
</feature>
<dbReference type="InterPro" id="IPR051822">
    <property type="entry name" value="Glycosyl_Hydrolase_84"/>
</dbReference>
<dbReference type="Gene3D" id="1.20.58.240">
    <property type="entry name" value="STAT, domain 1"/>
    <property type="match status" value="1"/>
</dbReference>
<evidence type="ECO:0000256" key="3">
    <source>
        <dbReference type="ARBA" id="ARBA00030512"/>
    </source>
</evidence>
<reference evidence="10 11" key="1">
    <citation type="journal article" date="2023" name="Sci. Data">
        <title>Genome assembly of the Korean intertidal mud-creeper Batillaria attramentaria.</title>
        <authorList>
            <person name="Patra A.K."/>
            <person name="Ho P.T."/>
            <person name="Jun S."/>
            <person name="Lee S.J."/>
            <person name="Kim Y."/>
            <person name="Won Y.J."/>
        </authorList>
    </citation>
    <scope>NUCLEOTIDE SEQUENCE [LARGE SCALE GENOMIC DNA]</scope>
    <source>
        <strain evidence="10">Wonlab-2016</strain>
    </source>
</reference>
<dbReference type="GO" id="GO:1901135">
    <property type="term" value="P:carbohydrate derivative metabolic process"/>
    <property type="evidence" value="ECO:0007669"/>
    <property type="project" value="UniProtKB-ARBA"/>
</dbReference>
<sequence length="853" mass="94652">MSGDFTAGVVEGFYGVPWSADQRKILFSWMQEMSLNTYMYAPKDDYKHRAYWRELYSVEEADNLTTLIESAHEKGVTFVYAISPGLDISFSSAKDVQALKRKLAQVAAFGCQAFAILFDDIDPELSEADQSVFSSSACAQVSVTNEVYEHLGQPKFLFCPTEYCASRALPTVGSSGYLNTIGSKLLPGIDVMWTGCKVISKKISIQTLEDISTVLKRAPVIWDNIHANDYDPRRIFLGPYDGRSPEIIPYIRGVLTNPNCEFEANYIACHTLGQWCKSNPDGVKKDIIASERMSPVAANIKLETESDLGSDDDAPYHMDARYRPRQALQTAMNGWIREMTTQRDPPKRKLPVQAPAVTGVPSVITPSPLTAPLTGLPEVPSALAVTPEIQNAVVNLATVVNESFLQPVSQPINALGSDSLSESDVSDSLSDSGSETEPMECIQSSSIEPVATNLNLLPKLDASDSFMVDEGCDECGKFQTGEPVMSPSLVTIEDVSLLVDLFYLPFEHGTHSLQLLHSLHWLLNNTHALQGSDRDTSEAREWCQKAEEFEKKVQALDALLLRLFVGPNKSVLCDLYAYLWDMKGILAVCLAYIKWLGFSKGYREAFTSGDQEPWVFRGGLQAELQRLLPICTAHDLFLIKSPDWVIQKLHTFRPYQTQDKSAVYDVCLKTCDDGMDGTEAFLEFPSLIGDRLAGNFLTLSSDHCFVVEDEEGVFGYALAAIDAKDLAAKSNETWLLDMQQKYPKPTNKQLKPAEEVMVTFHDESLEVKEEIHRCYPSVLRLDVLPNRMCDSAVPRRLLACALCALKGAGSRGVHTKLNSSDKYMIDFYAKLGFFPIATTEAPSLDVVYMGRLI</sequence>
<accession>A0ABD0KCR0</accession>
<comment type="catalytic activity">
    <reaction evidence="5">
        <text>3-O-(N-acetyl-beta-D-glucosaminyl)-L-threonyl-[protein] + H2O = L-threonyl-[protein] + N-acetyl-D-glucosamine</text>
        <dbReference type="Rhea" id="RHEA:48892"/>
        <dbReference type="Rhea" id="RHEA-COMP:11060"/>
        <dbReference type="Rhea" id="RHEA-COMP:12252"/>
        <dbReference type="ChEBI" id="CHEBI:15377"/>
        <dbReference type="ChEBI" id="CHEBI:30013"/>
        <dbReference type="ChEBI" id="CHEBI:90840"/>
        <dbReference type="ChEBI" id="CHEBI:506227"/>
        <dbReference type="EC" id="3.2.1.169"/>
    </reaction>
</comment>